<comment type="caution">
    <text evidence="2">The sequence shown here is derived from an EMBL/GenBank/DDBJ whole genome shotgun (WGS) entry which is preliminary data.</text>
</comment>
<evidence type="ECO:0000313" key="2">
    <source>
        <dbReference type="EMBL" id="KAF7824423.1"/>
    </source>
</evidence>
<proteinExistence type="predicted"/>
<keyword evidence="3" id="KW-1185">Reference proteome</keyword>
<dbReference type="GO" id="GO:0010073">
    <property type="term" value="P:meristem maintenance"/>
    <property type="evidence" value="ECO:0007669"/>
    <property type="project" value="InterPro"/>
</dbReference>
<dbReference type="PANTHER" id="PTHR46033">
    <property type="entry name" value="PROTEIN MAIN-LIKE 2"/>
    <property type="match status" value="1"/>
</dbReference>
<name>A0A834TLG5_9FABA</name>
<dbReference type="PANTHER" id="PTHR46033:SF8">
    <property type="entry name" value="PROTEIN MAINTENANCE OF MERISTEMS-LIKE"/>
    <property type="match status" value="1"/>
</dbReference>
<dbReference type="Proteomes" id="UP000634136">
    <property type="component" value="Unassembled WGS sequence"/>
</dbReference>
<evidence type="ECO:0000259" key="1">
    <source>
        <dbReference type="Pfam" id="PF10536"/>
    </source>
</evidence>
<dbReference type="AlphaFoldDB" id="A0A834TLG5"/>
<gene>
    <name evidence="2" type="ORF">G2W53_022567</name>
</gene>
<sequence>MKQPDRIFRTRRCAHDRIAEPPVATVPYLRQSGFYGVSRLRFFALQPSLISALVERWRPKTHTFHTTQGECTITLEDVAIQLGIIPTPNKLGGQRLSLAWLAENFADLAEDANDALVEQFARAYILRLIGGGDGLECETNSTHQTVHTSLHYYRTILDSMRRNEIIWRPYAANEIHNLILGYCLAGREVWLVESQSSNPSQDAKRFSERKKKMQNRVSEKICVMNRC</sequence>
<accession>A0A834TLG5</accession>
<dbReference type="OrthoDB" id="1421598at2759"/>
<dbReference type="InterPro" id="IPR019557">
    <property type="entry name" value="AminoTfrase-like_pln_mobile"/>
</dbReference>
<organism evidence="2 3">
    <name type="scientific">Senna tora</name>
    <dbReference type="NCBI Taxonomy" id="362788"/>
    <lineage>
        <taxon>Eukaryota</taxon>
        <taxon>Viridiplantae</taxon>
        <taxon>Streptophyta</taxon>
        <taxon>Embryophyta</taxon>
        <taxon>Tracheophyta</taxon>
        <taxon>Spermatophyta</taxon>
        <taxon>Magnoliopsida</taxon>
        <taxon>eudicotyledons</taxon>
        <taxon>Gunneridae</taxon>
        <taxon>Pentapetalae</taxon>
        <taxon>rosids</taxon>
        <taxon>fabids</taxon>
        <taxon>Fabales</taxon>
        <taxon>Fabaceae</taxon>
        <taxon>Caesalpinioideae</taxon>
        <taxon>Cassia clade</taxon>
        <taxon>Senna</taxon>
    </lineage>
</organism>
<dbReference type="Pfam" id="PF10536">
    <property type="entry name" value="PMD"/>
    <property type="match status" value="1"/>
</dbReference>
<reference evidence="2" key="1">
    <citation type="submission" date="2020-09" db="EMBL/GenBank/DDBJ databases">
        <title>Genome-Enabled Discovery of Anthraquinone Biosynthesis in Senna tora.</title>
        <authorList>
            <person name="Kang S.-H."/>
            <person name="Pandey R.P."/>
            <person name="Lee C.-M."/>
            <person name="Sim J.-S."/>
            <person name="Jeong J.-T."/>
            <person name="Choi B.-S."/>
            <person name="Jung M."/>
            <person name="Ginzburg D."/>
            <person name="Zhao K."/>
            <person name="Won S.Y."/>
            <person name="Oh T.-J."/>
            <person name="Yu Y."/>
            <person name="Kim N.-H."/>
            <person name="Lee O.R."/>
            <person name="Lee T.-H."/>
            <person name="Bashyal P."/>
            <person name="Kim T.-S."/>
            <person name="Lee W.-H."/>
            <person name="Kawkins C."/>
            <person name="Kim C.-K."/>
            <person name="Kim J.S."/>
            <person name="Ahn B.O."/>
            <person name="Rhee S.Y."/>
            <person name="Sohng J.K."/>
        </authorList>
    </citation>
    <scope>NUCLEOTIDE SEQUENCE</scope>
    <source>
        <tissue evidence="2">Leaf</tissue>
    </source>
</reference>
<dbReference type="InterPro" id="IPR044824">
    <property type="entry name" value="MAIN-like"/>
</dbReference>
<dbReference type="EMBL" id="JAAIUW010000007">
    <property type="protein sequence ID" value="KAF7824423.1"/>
    <property type="molecule type" value="Genomic_DNA"/>
</dbReference>
<evidence type="ECO:0000313" key="3">
    <source>
        <dbReference type="Proteomes" id="UP000634136"/>
    </source>
</evidence>
<feature type="domain" description="Aminotransferase-like plant mobile" evidence="1">
    <location>
        <begin position="33"/>
        <end position="84"/>
    </location>
</feature>
<protein>
    <submittedName>
        <fullName evidence="2">Serine/threonine-protein phosphatase 7 long form-like protein</fullName>
    </submittedName>
</protein>